<evidence type="ECO:0000256" key="3">
    <source>
        <dbReference type="ARBA" id="ARBA00022989"/>
    </source>
</evidence>
<evidence type="ECO:0008006" key="9">
    <source>
        <dbReference type="Google" id="ProtNLM"/>
    </source>
</evidence>
<keyword evidence="2 6" id="KW-0812">Transmembrane</keyword>
<dbReference type="GO" id="GO:0005741">
    <property type="term" value="C:mitochondrial outer membrane"/>
    <property type="evidence" value="ECO:0007669"/>
    <property type="project" value="TreeGrafter"/>
</dbReference>
<name>G0W764_NAUDC</name>
<gene>
    <name evidence="7" type="primary">NDAI0B05930</name>
    <name evidence="7" type="ordered locus">NDAI_0B05930</name>
</gene>
<dbReference type="PANTHER" id="PTHR28234">
    <property type="entry name" value="NUCLEAR CONTROL OF ATPASE PROTEIN 2"/>
    <property type="match status" value="1"/>
</dbReference>
<dbReference type="OrthoDB" id="413313at2759"/>
<dbReference type="PANTHER" id="PTHR28234:SF1">
    <property type="entry name" value="NUCLEAR CONTROL OF ATPASE PROTEIN 2"/>
    <property type="match status" value="1"/>
</dbReference>
<dbReference type="eggNOG" id="ENOG502QTT6">
    <property type="taxonomic scope" value="Eukaryota"/>
</dbReference>
<organism evidence="7 8">
    <name type="scientific">Naumovozyma dairenensis (strain ATCC 10597 / BCRC 20456 / CBS 421 / NBRC 0211 / NRRL Y-12639)</name>
    <name type="common">Saccharomyces dairenensis</name>
    <dbReference type="NCBI Taxonomy" id="1071378"/>
    <lineage>
        <taxon>Eukaryota</taxon>
        <taxon>Fungi</taxon>
        <taxon>Dikarya</taxon>
        <taxon>Ascomycota</taxon>
        <taxon>Saccharomycotina</taxon>
        <taxon>Saccharomycetes</taxon>
        <taxon>Saccharomycetales</taxon>
        <taxon>Saccharomycetaceae</taxon>
        <taxon>Naumovozyma</taxon>
    </lineage>
</organism>
<keyword evidence="5 6" id="KW-0472">Membrane</keyword>
<proteinExistence type="predicted"/>
<evidence type="ECO:0000313" key="8">
    <source>
        <dbReference type="Proteomes" id="UP000000689"/>
    </source>
</evidence>
<dbReference type="GO" id="GO:0009060">
    <property type="term" value="P:aerobic respiration"/>
    <property type="evidence" value="ECO:0007669"/>
    <property type="project" value="EnsemblFungi"/>
</dbReference>
<feature type="transmembrane region" description="Helical" evidence="6">
    <location>
        <begin position="510"/>
        <end position="528"/>
    </location>
</feature>
<evidence type="ECO:0000256" key="4">
    <source>
        <dbReference type="ARBA" id="ARBA00023128"/>
    </source>
</evidence>
<reference evidence="7 8" key="1">
    <citation type="journal article" date="2011" name="Proc. Natl. Acad. Sci. U.S.A.">
        <title>Evolutionary erosion of yeast sex chromosomes by mating-type switching accidents.</title>
        <authorList>
            <person name="Gordon J.L."/>
            <person name="Armisen D."/>
            <person name="Proux-Wera E."/>
            <person name="Oheigeartaigh S.S."/>
            <person name="Byrne K.P."/>
            <person name="Wolfe K.H."/>
        </authorList>
    </citation>
    <scope>NUCLEOTIDE SEQUENCE [LARGE SCALE GENOMIC DNA]</scope>
    <source>
        <strain evidence="8">ATCC 10597 / BCRC 20456 / CBS 421 / NBRC 0211 / NRRL Y-12639</strain>
    </source>
</reference>
<dbReference type="EMBL" id="HE580268">
    <property type="protein sequence ID" value="CCD23625.1"/>
    <property type="molecule type" value="Genomic_DNA"/>
</dbReference>
<dbReference type="STRING" id="1071378.G0W764"/>
<dbReference type="InterPro" id="IPR013946">
    <property type="entry name" value="NCA2-like"/>
</dbReference>
<dbReference type="KEGG" id="ndi:NDAI_0B05930"/>
<dbReference type="HOGENOM" id="CLU_008227_2_0_1"/>
<dbReference type="Proteomes" id="UP000000689">
    <property type="component" value="Chromosome 2"/>
</dbReference>
<dbReference type="RefSeq" id="XP_003668868.1">
    <property type="nucleotide sequence ID" value="XM_003668820.1"/>
</dbReference>
<evidence type="ECO:0000313" key="7">
    <source>
        <dbReference type="EMBL" id="CCD23625.1"/>
    </source>
</evidence>
<evidence type="ECO:0000256" key="1">
    <source>
        <dbReference type="ARBA" id="ARBA00004225"/>
    </source>
</evidence>
<dbReference type="GO" id="GO:0016071">
    <property type="term" value="P:mRNA metabolic process"/>
    <property type="evidence" value="ECO:0007669"/>
    <property type="project" value="EnsemblFungi"/>
</dbReference>
<keyword evidence="4" id="KW-0496">Mitochondrion</keyword>
<evidence type="ECO:0000256" key="2">
    <source>
        <dbReference type="ARBA" id="ARBA00022692"/>
    </source>
</evidence>
<keyword evidence="3 6" id="KW-1133">Transmembrane helix</keyword>
<dbReference type="Pfam" id="PF08637">
    <property type="entry name" value="NCA2"/>
    <property type="match status" value="1"/>
</dbReference>
<protein>
    <recommendedName>
        <fullName evidence="9">Nuclear control of ATPase protein 2</fullName>
    </recommendedName>
</protein>
<accession>G0W764</accession>
<comment type="subcellular location">
    <subcellularLocation>
        <location evidence="1">Mitochondrion membrane</location>
        <topology evidence="1">Multi-pass membrane protein</topology>
    </subcellularLocation>
</comment>
<sequence length="641" mass="73710">MIFDNAIKSIFQDIDTELESVLKQETQFENKNLRAPTEKDDGDNVSIEDLTVLQNQLQTVKDIVAQLIKTIDKRNNSNNNSNEKLNIPYAKLSEISQNRDIYQNHRKPSLLPYKITKIIEKYIITICFYVILNETLNALAIAYDTQKYYKTLEKSLLWMAIYGIQHSIPKLYSFTTNIIKDIPPLSPSSSSSYLAKQRNNFNPSNVILKVKPSIHKLFMIRGFQIVGSVPSFYNDTINFTKLILNLPQWIIKQDIIDKIQLIDSGLNHWTSSFGELINHFFANNSSSAIPSITTLSNFLPSDKDVTNNDDSLQNLVIKTQLFQKENQLKSIRKPNILTRYWPTLLLTLLYGPNSVNLIWNHRDDILRFINENIFQFINGLIKNWIWIPLQNIWATVKHDDSSSMAMISKGSLDSEMNSLTRMIVSFVLENSATQSPSPENTIDTESLVREVEHGDLTRFMELYENQLHHPLKNIVSGKLIRSILIQVQKTKVDGSMALNGIDKMLQSQQLVFGVVAMSPAVLIVYFLTNSIVKFIKMGNIWSRLQHTKDALSISLNNVERILNNIANAQKTNEDHNETMFYKQGLLTLEVSNMYNFGKAVIPSSRKKEWIRDVEEILSNDLNYIGKLQVIKRIYHAYGKYF</sequence>
<evidence type="ECO:0000256" key="6">
    <source>
        <dbReference type="SAM" id="Phobius"/>
    </source>
</evidence>
<keyword evidence="8" id="KW-1185">Reference proteome</keyword>
<dbReference type="AlphaFoldDB" id="G0W764"/>
<evidence type="ECO:0000256" key="5">
    <source>
        <dbReference type="ARBA" id="ARBA00023136"/>
    </source>
</evidence>
<dbReference type="OMA" id="KYIITIC"/>
<dbReference type="GeneID" id="11497683"/>